<evidence type="ECO:0000313" key="3">
    <source>
        <dbReference type="EMBL" id="KAF6748681.1"/>
    </source>
</evidence>
<dbReference type="Proteomes" id="UP000521943">
    <property type="component" value="Unassembled WGS sequence"/>
</dbReference>
<comment type="caution">
    <text evidence="3">The sequence shown here is derived from an EMBL/GenBank/DDBJ whole genome shotgun (WGS) entry which is preliminary data.</text>
</comment>
<keyword evidence="1" id="KW-0175">Coiled coil</keyword>
<dbReference type="AlphaFoldDB" id="A0A8H6HN00"/>
<gene>
    <name evidence="3" type="ORF">DFP72DRAFT_1144115</name>
</gene>
<reference evidence="3 4" key="1">
    <citation type="submission" date="2020-07" db="EMBL/GenBank/DDBJ databases">
        <title>Comparative genomics of pyrophilous fungi reveals a link between fire events and developmental genes.</title>
        <authorList>
            <consortium name="DOE Joint Genome Institute"/>
            <person name="Steindorff A.S."/>
            <person name="Carver A."/>
            <person name="Calhoun S."/>
            <person name="Stillman K."/>
            <person name="Liu H."/>
            <person name="Lipzen A."/>
            <person name="Pangilinan J."/>
            <person name="Labutti K."/>
            <person name="Bruns T.D."/>
            <person name="Grigoriev I.V."/>
        </authorList>
    </citation>
    <scope>NUCLEOTIDE SEQUENCE [LARGE SCALE GENOMIC DNA]</scope>
    <source>
        <strain evidence="3 4">CBS 144469</strain>
    </source>
</reference>
<accession>A0A8H6HN00</accession>
<feature type="coiled-coil region" evidence="1">
    <location>
        <begin position="140"/>
        <end position="181"/>
    </location>
</feature>
<feature type="region of interest" description="Disordered" evidence="2">
    <location>
        <begin position="1"/>
        <end position="72"/>
    </location>
</feature>
<evidence type="ECO:0000256" key="2">
    <source>
        <dbReference type="SAM" id="MobiDB-lite"/>
    </source>
</evidence>
<evidence type="ECO:0000256" key="1">
    <source>
        <dbReference type="SAM" id="Coils"/>
    </source>
</evidence>
<keyword evidence="4" id="KW-1185">Reference proteome</keyword>
<name>A0A8H6HN00_9AGAR</name>
<dbReference type="EMBL" id="JACGCI010000069">
    <property type="protein sequence ID" value="KAF6748681.1"/>
    <property type="molecule type" value="Genomic_DNA"/>
</dbReference>
<dbReference type="OrthoDB" id="3222645at2759"/>
<evidence type="ECO:0000313" key="4">
    <source>
        <dbReference type="Proteomes" id="UP000521943"/>
    </source>
</evidence>
<sequence length="484" mass="53239">MQSDMKEIGRGLPAVLPGIGPSLRSIDPGPATAASPPPKEFPPAGLIEQEDARKQGLTPARGGGDDASRHKYNSTAGFISSVREKVGSALMFGSIEPTPKSDPPPRPIPDAWEEMQRLGQKLQEMEVVMTSQRAAGEKYVRHLEEEVQRSHSAISRANAENEDLKRQLEMTSRSLGEARKLLDDRAEELTVARTFLNSADQHSPADVVEALRHLNEEIYQCAISLGDVVLTGSANELYASGEDVRRAERYQRKFAKQWDSTLLSRLTEEVKQGDTVVLEGVVRHHLSIWCKEIISTFSAIDQVRGPLLDYLGRHVYSSKGRLVARNWFALTYSHLNGLEEVDTSSIERNLRETMRAAGWMPTPDASEESSRRVPPDVLENVRLISKKALEIKAMIIEGVLSSDLQPYVLDAGTPFAPDEMDDEDSAGTSMADSRANHGSLQDRHVACTTALGLQKFAPAPTFGGGREYGALLRTLLLKPKVLLA</sequence>
<protein>
    <submittedName>
        <fullName evidence="3">Uncharacterized protein</fullName>
    </submittedName>
</protein>
<proteinExistence type="predicted"/>
<organism evidence="3 4">
    <name type="scientific">Ephemerocybe angulata</name>
    <dbReference type="NCBI Taxonomy" id="980116"/>
    <lineage>
        <taxon>Eukaryota</taxon>
        <taxon>Fungi</taxon>
        <taxon>Dikarya</taxon>
        <taxon>Basidiomycota</taxon>
        <taxon>Agaricomycotina</taxon>
        <taxon>Agaricomycetes</taxon>
        <taxon>Agaricomycetidae</taxon>
        <taxon>Agaricales</taxon>
        <taxon>Agaricineae</taxon>
        <taxon>Psathyrellaceae</taxon>
        <taxon>Ephemerocybe</taxon>
    </lineage>
</organism>